<reference evidence="2 3" key="1">
    <citation type="submission" date="2019-05" db="EMBL/GenBank/DDBJ databases">
        <title>Another draft genome of Portunus trituberculatus and its Hox gene families provides insights of decapod evolution.</title>
        <authorList>
            <person name="Jeong J.-H."/>
            <person name="Song I."/>
            <person name="Kim S."/>
            <person name="Choi T."/>
            <person name="Kim D."/>
            <person name="Ryu S."/>
            <person name="Kim W."/>
        </authorList>
    </citation>
    <scope>NUCLEOTIDE SEQUENCE [LARGE SCALE GENOMIC DNA]</scope>
    <source>
        <tissue evidence="2">Muscle</tissue>
    </source>
</reference>
<keyword evidence="3" id="KW-1185">Reference proteome</keyword>
<feature type="compositionally biased region" description="Basic and acidic residues" evidence="1">
    <location>
        <begin position="69"/>
        <end position="79"/>
    </location>
</feature>
<protein>
    <submittedName>
        <fullName evidence="2">Uncharacterized protein</fullName>
    </submittedName>
</protein>
<proteinExistence type="predicted"/>
<dbReference type="AlphaFoldDB" id="A0A5B7IVX3"/>
<evidence type="ECO:0000313" key="2">
    <source>
        <dbReference type="EMBL" id="MPC84354.1"/>
    </source>
</evidence>
<evidence type="ECO:0000313" key="3">
    <source>
        <dbReference type="Proteomes" id="UP000324222"/>
    </source>
</evidence>
<accession>A0A5B7IVX3</accession>
<organism evidence="2 3">
    <name type="scientific">Portunus trituberculatus</name>
    <name type="common">Swimming crab</name>
    <name type="synonym">Neptunus trituberculatus</name>
    <dbReference type="NCBI Taxonomy" id="210409"/>
    <lineage>
        <taxon>Eukaryota</taxon>
        <taxon>Metazoa</taxon>
        <taxon>Ecdysozoa</taxon>
        <taxon>Arthropoda</taxon>
        <taxon>Crustacea</taxon>
        <taxon>Multicrustacea</taxon>
        <taxon>Malacostraca</taxon>
        <taxon>Eumalacostraca</taxon>
        <taxon>Eucarida</taxon>
        <taxon>Decapoda</taxon>
        <taxon>Pleocyemata</taxon>
        <taxon>Brachyura</taxon>
        <taxon>Eubrachyura</taxon>
        <taxon>Portunoidea</taxon>
        <taxon>Portunidae</taxon>
        <taxon>Portuninae</taxon>
        <taxon>Portunus</taxon>
    </lineage>
</organism>
<sequence length="88" mass="9255">MVVSIVPVPCGADHLVSLQHSYGTQVSLPSLQMKSSILVCAACVTQSSPLIPSSRGQATTARGQVCQEYKSKAPSDADGHWLGNTEQD</sequence>
<name>A0A5B7IVX3_PORTR</name>
<comment type="caution">
    <text evidence="2">The sequence shown here is derived from an EMBL/GenBank/DDBJ whole genome shotgun (WGS) entry which is preliminary data.</text>
</comment>
<feature type="region of interest" description="Disordered" evidence="1">
    <location>
        <begin position="69"/>
        <end position="88"/>
    </location>
</feature>
<gene>
    <name evidence="2" type="ORF">E2C01_079091</name>
</gene>
<evidence type="ECO:0000256" key="1">
    <source>
        <dbReference type="SAM" id="MobiDB-lite"/>
    </source>
</evidence>
<dbReference type="EMBL" id="VSRR010065242">
    <property type="protein sequence ID" value="MPC84354.1"/>
    <property type="molecule type" value="Genomic_DNA"/>
</dbReference>
<dbReference type="Proteomes" id="UP000324222">
    <property type="component" value="Unassembled WGS sequence"/>
</dbReference>